<feature type="region of interest" description="Disordered" evidence="1">
    <location>
        <begin position="1"/>
        <end position="31"/>
    </location>
</feature>
<feature type="region of interest" description="Disordered" evidence="1">
    <location>
        <begin position="126"/>
        <end position="147"/>
    </location>
</feature>
<dbReference type="AlphaFoldDB" id="B0CXI1"/>
<dbReference type="KEGG" id="lbc:LACBIDRAFT_323405"/>
<keyword evidence="3" id="KW-1185">Reference proteome</keyword>
<name>B0CXI1_LACBS</name>
<dbReference type="EMBL" id="DS547094">
    <property type="protein sequence ID" value="EDR12728.1"/>
    <property type="molecule type" value="Genomic_DNA"/>
</dbReference>
<dbReference type="GeneID" id="6072020"/>
<protein>
    <submittedName>
        <fullName evidence="2">Predicted protein</fullName>
    </submittedName>
</protein>
<dbReference type="InParanoid" id="B0CXI1"/>
<proteinExistence type="predicted"/>
<evidence type="ECO:0000313" key="2">
    <source>
        <dbReference type="EMBL" id="EDR12728.1"/>
    </source>
</evidence>
<evidence type="ECO:0000313" key="3">
    <source>
        <dbReference type="Proteomes" id="UP000001194"/>
    </source>
</evidence>
<feature type="compositionally biased region" description="Polar residues" evidence="1">
    <location>
        <begin position="135"/>
        <end position="147"/>
    </location>
</feature>
<dbReference type="RefSeq" id="XP_001876992.1">
    <property type="nucleotide sequence ID" value="XM_001876957.1"/>
</dbReference>
<gene>
    <name evidence="2" type="ORF">LACBIDRAFT_323405</name>
</gene>
<dbReference type="HOGENOM" id="CLU_1768417_0_0_1"/>
<evidence type="ECO:0000256" key="1">
    <source>
        <dbReference type="SAM" id="MobiDB-lite"/>
    </source>
</evidence>
<sequence length="147" mass="16422">MVIICRRTQPQPPTTLTAHTNDDGNDMARPRHQPQQLNELMTGHGEDNVGRRSDSDDACRHHCLVFQLRLSDSPPLSFVYIRCRDHVAIGDVQLELMATNDAGKRRARATAPITTAHNTNPDELKPVASPHQPHQPCTNPILTLTLR</sequence>
<feature type="compositionally biased region" description="Basic and acidic residues" evidence="1">
    <location>
        <begin position="20"/>
        <end position="29"/>
    </location>
</feature>
<accession>B0CXI1</accession>
<dbReference type="Proteomes" id="UP000001194">
    <property type="component" value="Unassembled WGS sequence"/>
</dbReference>
<organism evidence="3">
    <name type="scientific">Laccaria bicolor (strain S238N-H82 / ATCC MYA-4686)</name>
    <name type="common">Bicoloured deceiver</name>
    <name type="synonym">Laccaria laccata var. bicolor</name>
    <dbReference type="NCBI Taxonomy" id="486041"/>
    <lineage>
        <taxon>Eukaryota</taxon>
        <taxon>Fungi</taxon>
        <taxon>Dikarya</taxon>
        <taxon>Basidiomycota</taxon>
        <taxon>Agaricomycotina</taxon>
        <taxon>Agaricomycetes</taxon>
        <taxon>Agaricomycetidae</taxon>
        <taxon>Agaricales</taxon>
        <taxon>Agaricineae</taxon>
        <taxon>Hydnangiaceae</taxon>
        <taxon>Laccaria</taxon>
    </lineage>
</organism>
<reference evidence="2 3" key="1">
    <citation type="journal article" date="2008" name="Nature">
        <title>The genome of Laccaria bicolor provides insights into mycorrhizal symbiosis.</title>
        <authorList>
            <person name="Martin F."/>
            <person name="Aerts A."/>
            <person name="Ahren D."/>
            <person name="Brun A."/>
            <person name="Danchin E.G.J."/>
            <person name="Duchaussoy F."/>
            <person name="Gibon J."/>
            <person name="Kohler A."/>
            <person name="Lindquist E."/>
            <person name="Pereda V."/>
            <person name="Salamov A."/>
            <person name="Shapiro H.J."/>
            <person name="Wuyts J."/>
            <person name="Blaudez D."/>
            <person name="Buee M."/>
            <person name="Brokstein P."/>
            <person name="Canbaeck B."/>
            <person name="Cohen D."/>
            <person name="Courty P.E."/>
            <person name="Coutinho P.M."/>
            <person name="Delaruelle C."/>
            <person name="Detter J.C."/>
            <person name="Deveau A."/>
            <person name="DiFazio S."/>
            <person name="Duplessis S."/>
            <person name="Fraissinet-Tachet L."/>
            <person name="Lucic E."/>
            <person name="Frey-Klett P."/>
            <person name="Fourrey C."/>
            <person name="Feussner I."/>
            <person name="Gay G."/>
            <person name="Grimwood J."/>
            <person name="Hoegger P.J."/>
            <person name="Jain P."/>
            <person name="Kilaru S."/>
            <person name="Labbe J."/>
            <person name="Lin Y.C."/>
            <person name="Legue V."/>
            <person name="Le Tacon F."/>
            <person name="Marmeisse R."/>
            <person name="Melayah D."/>
            <person name="Montanini B."/>
            <person name="Muratet M."/>
            <person name="Nehls U."/>
            <person name="Niculita-Hirzel H."/>
            <person name="Oudot-Le Secq M.P."/>
            <person name="Peter M."/>
            <person name="Quesneville H."/>
            <person name="Rajashekar B."/>
            <person name="Reich M."/>
            <person name="Rouhier N."/>
            <person name="Schmutz J."/>
            <person name="Yin T."/>
            <person name="Chalot M."/>
            <person name="Henrissat B."/>
            <person name="Kuees U."/>
            <person name="Lucas S."/>
            <person name="Van de Peer Y."/>
            <person name="Podila G.K."/>
            <person name="Polle A."/>
            <person name="Pukkila P.J."/>
            <person name="Richardson P.M."/>
            <person name="Rouze P."/>
            <person name="Sanders I.R."/>
            <person name="Stajich J.E."/>
            <person name="Tunlid A."/>
            <person name="Tuskan G."/>
            <person name="Grigoriev I.V."/>
        </authorList>
    </citation>
    <scope>NUCLEOTIDE SEQUENCE [LARGE SCALE GENOMIC DNA]</scope>
    <source>
        <strain evidence="3">S238N-H82 / ATCC MYA-4686</strain>
    </source>
</reference>